<dbReference type="InterPro" id="IPR001867">
    <property type="entry name" value="OmpR/PhoB-type_DNA-bd"/>
</dbReference>
<gene>
    <name evidence="4" type="primary">mitQ</name>
</gene>
<evidence type="ECO:0000256" key="1">
    <source>
        <dbReference type="ARBA" id="ARBA00023125"/>
    </source>
</evidence>
<dbReference type="AlphaFoldDB" id="Q9X5Q5"/>
<reference evidence="4" key="3">
    <citation type="submission" date="2006-11" db="EMBL/GenBank/DDBJ databases">
        <authorList>
            <person name="Gruschow S."/>
            <person name="Chang L.C."/>
            <person name="Mao Y."/>
            <person name="Varoglu M."/>
            <person name="Sherman D.H."/>
        </authorList>
    </citation>
    <scope>NUCLEOTIDE SEQUENCE</scope>
    <source>
        <strain evidence="4">NRRL 2564</strain>
    </source>
</reference>
<name>Q9X5Q5_STRLA</name>
<dbReference type="SUPFAM" id="SSF46894">
    <property type="entry name" value="C-terminal effector domain of the bipartite response regulators"/>
    <property type="match status" value="1"/>
</dbReference>
<evidence type="ECO:0000256" key="2">
    <source>
        <dbReference type="PROSITE-ProRule" id="PRU01091"/>
    </source>
</evidence>
<keyword evidence="1 2" id="KW-0238">DNA-binding</keyword>
<dbReference type="PROSITE" id="PS51755">
    <property type="entry name" value="OMPR_PHOB"/>
    <property type="match status" value="1"/>
</dbReference>
<reference evidence="4" key="1">
    <citation type="journal article" date="1999" name="Chem. Biol.">
        <title>Molecular characterization and analysis of the biosynthetic gene cluster for the antitumor antibiotic mitomycin C from Streptomyces lavendulae NRRL 2564.</title>
        <authorList>
            <person name="Mao Y.Q."/>
            <person name="Varoglu M."/>
            <person name="Sherman D.H."/>
        </authorList>
    </citation>
    <scope>NUCLEOTIDE SEQUENCE</scope>
    <source>
        <strain evidence="4">NRRL 2564</strain>
    </source>
</reference>
<evidence type="ECO:0000313" key="4">
    <source>
        <dbReference type="EMBL" id="AAD28455.1"/>
    </source>
</evidence>
<proteinExistence type="predicted"/>
<reference evidence="4" key="2">
    <citation type="submission" date="1999-05" db="EMBL/GenBank/DDBJ databases">
        <authorList>
            <person name="Mao Y.Q."/>
            <person name="Varoglu M."/>
            <person name="Sherman D.H."/>
        </authorList>
    </citation>
    <scope>NUCLEOTIDE SEQUENCE</scope>
    <source>
        <strain evidence="4">NRRL 2564</strain>
    </source>
</reference>
<dbReference type="InterPro" id="IPR016032">
    <property type="entry name" value="Sig_transdc_resp-reg_C-effctor"/>
</dbReference>
<feature type="domain" description="OmpR/PhoB-type" evidence="3">
    <location>
        <begin position="60"/>
        <end position="160"/>
    </location>
</feature>
<dbReference type="GO" id="GO:0006355">
    <property type="term" value="P:regulation of DNA-templated transcription"/>
    <property type="evidence" value="ECO:0007669"/>
    <property type="project" value="InterPro"/>
</dbReference>
<accession>Q9X5Q5</accession>
<dbReference type="SMART" id="SM00862">
    <property type="entry name" value="Trans_reg_C"/>
    <property type="match status" value="1"/>
</dbReference>
<dbReference type="GO" id="GO:0000160">
    <property type="term" value="P:phosphorelay signal transduction system"/>
    <property type="evidence" value="ECO:0007669"/>
    <property type="project" value="InterPro"/>
</dbReference>
<feature type="DNA-binding region" description="OmpR/PhoB-type" evidence="2">
    <location>
        <begin position="60"/>
        <end position="160"/>
    </location>
</feature>
<sequence length="164" mass="18621">MERVELIRWPVESERRERCRDRGVMRILVLEAGAEAPLCVDPKEDWVRAPVSTDDLRARVEALRLRGAAAESRPEVDPNGVLRFRWRSALLSPTEARLVARLAESYAEVVARDDLLRPPPGRTVPSRNALDLHIMRIRRRLAALGLRVRTVRGRGYVLESAEGV</sequence>
<dbReference type="EMBL" id="AF127374">
    <property type="protein sequence ID" value="AAD28455.1"/>
    <property type="molecule type" value="Genomic_DNA"/>
</dbReference>
<dbReference type="InterPro" id="IPR036388">
    <property type="entry name" value="WH-like_DNA-bd_sf"/>
</dbReference>
<evidence type="ECO:0000259" key="3">
    <source>
        <dbReference type="PROSITE" id="PS51755"/>
    </source>
</evidence>
<dbReference type="GO" id="GO:0003677">
    <property type="term" value="F:DNA binding"/>
    <property type="evidence" value="ECO:0007669"/>
    <property type="project" value="UniProtKB-UniRule"/>
</dbReference>
<dbReference type="Pfam" id="PF00486">
    <property type="entry name" value="Trans_reg_C"/>
    <property type="match status" value="1"/>
</dbReference>
<organism evidence="4">
    <name type="scientific">Streptomyces lavendulae</name>
    <dbReference type="NCBI Taxonomy" id="1914"/>
    <lineage>
        <taxon>Bacteria</taxon>
        <taxon>Bacillati</taxon>
        <taxon>Actinomycetota</taxon>
        <taxon>Actinomycetes</taxon>
        <taxon>Kitasatosporales</taxon>
        <taxon>Streptomycetaceae</taxon>
        <taxon>Streptomyces</taxon>
    </lineage>
</organism>
<protein>
    <submittedName>
        <fullName evidence="4">MitQ</fullName>
    </submittedName>
</protein>
<dbReference type="Gene3D" id="1.10.10.10">
    <property type="entry name" value="Winged helix-like DNA-binding domain superfamily/Winged helix DNA-binding domain"/>
    <property type="match status" value="1"/>
</dbReference>